<dbReference type="GO" id="GO:0015920">
    <property type="term" value="P:lipopolysaccharide transport"/>
    <property type="evidence" value="ECO:0007669"/>
    <property type="project" value="TreeGrafter"/>
</dbReference>
<comment type="subcellular location">
    <subcellularLocation>
        <location evidence="2">Cell inner membrane</location>
        <topology evidence="2">Multi-pass membrane protein</topology>
    </subcellularLocation>
</comment>
<keyword evidence="9 12" id="KW-1133">Transmembrane helix</keyword>
<feature type="transmembrane region" description="Helical" evidence="12">
    <location>
        <begin position="52"/>
        <end position="76"/>
    </location>
</feature>
<gene>
    <name evidence="13" type="ORF">SAMN02745132_02174</name>
</gene>
<evidence type="ECO:0000313" key="14">
    <source>
        <dbReference type="Proteomes" id="UP000190162"/>
    </source>
</evidence>
<evidence type="ECO:0000256" key="10">
    <source>
        <dbReference type="ARBA" id="ARBA00023136"/>
    </source>
</evidence>
<dbReference type="GO" id="GO:0055085">
    <property type="term" value="P:transmembrane transport"/>
    <property type="evidence" value="ECO:0007669"/>
    <property type="project" value="InterPro"/>
</dbReference>
<evidence type="ECO:0000256" key="1">
    <source>
        <dbReference type="ARBA" id="ARBA00002265"/>
    </source>
</evidence>
<accession>A0A1T4UPQ5</accession>
<evidence type="ECO:0000256" key="8">
    <source>
        <dbReference type="ARBA" id="ARBA00022692"/>
    </source>
</evidence>
<dbReference type="EMBL" id="FUXU01000023">
    <property type="protein sequence ID" value="SKA54606.1"/>
    <property type="molecule type" value="Genomic_DNA"/>
</dbReference>
<dbReference type="PANTHER" id="PTHR33529">
    <property type="entry name" value="SLR0882 PROTEIN-RELATED"/>
    <property type="match status" value="1"/>
</dbReference>
<keyword evidence="8 12" id="KW-0812">Transmembrane</keyword>
<dbReference type="PANTHER" id="PTHR33529:SF7">
    <property type="entry name" value="LIPOPOLYSACCHARIDE EXPORT SYSTEM PERMEASE PROTEIN LPTF"/>
    <property type="match status" value="1"/>
</dbReference>
<keyword evidence="5" id="KW-0813">Transport</keyword>
<comment type="similarity">
    <text evidence="3">Belongs to the LptF/LptG family.</text>
</comment>
<feature type="transmembrane region" description="Helical" evidence="12">
    <location>
        <begin position="331"/>
        <end position="353"/>
    </location>
</feature>
<dbReference type="NCBIfam" id="TIGR04407">
    <property type="entry name" value="LptF_YjgP"/>
    <property type="match status" value="1"/>
</dbReference>
<feature type="transmembrane region" description="Helical" evidence="12">
    <location>
        <begin position="12"/>
        <end position="32"/>
    </location>
</feature>
<feature type="transmembrane region" description="Helical" evidence="12">
    <location>
        <begin position="301"/>
        <end position="319"/>
    </location>
</feature>
<dbReference type="InterPro" id="IPR005495">
    <property type="entry name" value="LptG/LptF_permease"/>
</dbReference>
<name>A0A1T4UPQ5_9GAMM</name>
<keyword evidence="6" id="KW-1003">Cell membrane</keyword>
<reference evidence="14" key="1">
    <citation type="submission" date="2017-02" db="EMBL/GenBank/DDBJ databases">
        <authorList>
            <person name="Varghese N."/>
            <person name="Submissions S."/>
        </authorList>
    </citation>
    <scope>NUCLEOTIDE SEQUENCE [LARGE SCALE GENOMIC DNA]</scope>
    <source>
        <strain evidence="14">DSM 22720</strain>
    </source>
</reference>
<evidence type="ECO:0000313" key="13">
    <source>
        <dbReference type="EMBL" id="SKA54606.1"/>
    </source>
</evidence>
<evidence type="ECO:0000256" key="5">
    <source>
        <dbReference type="ARBA" id="ARBA00022448"/>
    </source>
</evidence>
<proteinExistence type="inferred from homology"/>
<evidence type="ECO:0000256" key="12">
    <source>
        <dbReference type="SAM" id="Phobius"/>
    </source>
</evidence>
<sequence length="366" mass="40869">MIIVRYLIRETVKTQLAVLFVLFLVFFSQKFIRVLTSATDGSIPGSDVLTLVGLYMPSMAMLMLPLSLYIGILITFGRLYAESEITVMNATGIGNKFLIRAALCLAIITGAVAAFNSLWLTPWANNKEIKVMEQLEADTGLELLMQGQIQTTPDGQAVVYINNITGDGKDLHKVFIAQPVPRGTMRPNVVVAEKGYVSELPDGRQVLDLNEGTRYEGFPTRLDYTVTDYENYQVLIGQREVRQKSRDWDAMPTQDLFGQSSHQAQAELQWRIALVLCIPLMTMIVVPLSSVNPRQGRFAKLFPAVLIYLAYFLAISAAKSAVEEGTLIPEIGLWSVNVAALLLAIVLLSWDSLPMRKFRYRLRRTA</sequence>
<feature type="transmembrane region" description="Helical" evidence="12">
    <location>
        <begin position="268"/>
        <end position="289"/>
    </location>
</feature>
<keyword evidence="7" id="KW-0997">Cell inner membrane</keyword>
<evidence type="ECO:0000256" key="9">
    <source>
        <dbReference type="ARBA" id="ARBA00022989"/>
    </source>
</evidence>
<dbReference type="InterPro" id="IPR030922">
    <property type="entry name" value="LptF"/>
</dbReference>
<comment type="function">
    <text evidence="1">Part of the ABC transporter complex LptBFG involved in the translocation of lipopolysaccharide (LPS) from the inner membrane to the outer membrane.</text>
</comment>
<evidence type="ECO:0000256" key="11">
    <source>
        <dbReference type="ARBA" id="ARBA00026081"/>
    </source>
</evidence>
<feature type="transmembrane region" description="Helical" evidence="12">
    <location>
        <begin position="97"/>
        <end position="120"/>
    </location>
</feature>
<comment type="subunit">
    <text evidence="11">Component of the lipopolysaccharide transport and assembly complex. The LptBFG transporter is composed of two ATP-binding proteins (LptB) and two transmembrane proteins (LptF and LptG).</text>
</comment>
<dbReference type="GO" id="GO:0043190">
    <property type="term" value="C:ATP-binding cassette (ABC) transporter complex"/>
    <property type="evidence" value="ECO:0007669"/>
    <property type="project" value="InterPro"/>
</dbReference>
<evidence type="ECO:0000256" key="6">
    <source>
        <dbReference type="ARBA" id="ARBA00022475"/>
    </source>
</evidence>
<organism evidence="13 14">
    <name type="scientific">Enterovibrio nigricans DSM 22720</name>
    <dbReference type="NCBI Taxonomy" id="1121868"/>
    <lineage>
        <taxon>Bacteria</taxon>
        <taxon>Pseudomonadati</taxon>
        <taxon>Pseudomonadota</taxon>
        <taxon>Gammaproteobacteria</taxon>
        <taxon>Vibrionales</taxon>
        <taxon>Vibrionaceae</taxon>
        <taxon>Enterovibrio</taxon>
    </lineage>
</organism>
<keyword evidence="14" id="KW-1185">Reference proteome</keyword>
<evidence type="ECO:0000256" key="3">
    <source>
        <dbReference type="ARBA" id="ARBA00007725"/>
    </source>
</evidence>
<evidence type="ECO:0000256" key="4">
    <source>
        <dbReference type="ARBA" id="ARBA00014213"/>
    </source>
</evidence>
<dbReference type="Proteomes" id="UP000190162">
    <property type="component" value="Unassembled WGS sequence"/>
</dbReference>
<dbReference type="RefSeq" id="WP_078752543.1">
    <property type="nucleotide sequence ID" value="NZ_FUXU01000023.1"/>
</dbReference>
<dbReference type="OrthoDB" id="9778062at2"/>
<dbReference type="Pfam" id="PF03739">
    <property type="entry name" value="LptF_LptG"/>
    <property type="match status" value="1"/>
</dbReference>
<protein>
    <recommendedName>
        <fullName evidence="4">Lipopolysaccharide export system permease protein LptF</fullName>
    </recommendedName>
</protein>
<evidence type="ECO:0000256" key="7">
    <source>
        <dbReference type="ARBA" id="ARBA00022519"/>
    </source>
</evidence>
<dbReference type="AlphaFoldDB" id="A0A1T4UPQ5"/>
<evidence type="ECO:0000256" key="2">
    <source>
        <dbReference type="ARBA" id="ARBA00004429"/>
    </source>
</evidence>
<keyword evidence="10 12" id="KW-0472">Membrane</keyword>